<sequence length="147" mass="16708">MVHFTITILFFLLFCAFFQFQPATLDEVAAQNDAQKPLLSKVFMDTVSLLRKSHKSSWNKIKTAINDLQMHFSPPNLDFRGGEEVREDMKGTLKAAVQKSLERSRETFEESAESAAKAVETKIHKTAENKGHKDTAYDSEHESKTEL</sequence>
<reference evidence="3 4" key="1">
    <citation type="submission" date="2024-01" db="EMBL/GenBank/DDBJ databases">
        <title>The genomes of 5 underutilized Papilionoideae crops provide insights into root nodulation and disease resistanc.</title>
        <authorList>
            <person name="Jiang F."/>
        </authorList>
    </citation>
    <scope>NUCLEOTIDE SEQUENCE [LARGE SCALE GENOMIC DNA]</scope>
    <source>
        <strain evidence="3">JINMINGXINNONG_FW02</strain>
        <tissue evidence="3">Leaves</tissue>
    </source>
</reference>
<feature type="chain" id="PRO_5042954565" evidence="2">
    <location>
        <begin position="26"/>
        <end position="147"/>
    </location>
</feature>
<dbReference type="PANTHER" id="PTHR35463:SF10">
    <property type="entry name" value="TRANSMEMBRANE PROTEIN"/>
    <property type="match status" value="1"/>
</dbReference>
<feature type="signal peptide" evidence="2">
    <location>
        <begin position="1"/>
        <end position="25"/>
    </location>
</feature>
<dbReference type="Proteomes" id="UP001374584">
    <property type="component" value="Unassembled WGS sequence"/>
</dbReference>
<proteinExistence type="predicted"/>
<evidence type="ECO:0000313" key="4">
    <source>
        <dbReference type="Proteomes" id="UP001374584"/>
    </source>
</evidence>
<evidence type="ECO:0000256" key="2">
    <source>
        <dbReference type="SAM" id="SignalP"/>
    </source>
</evidence>
<protein>
    <submittedName>
        <fullName evidence="3">Uncharacterized protein</fullName>
    </submittedName>
</protein>
<evidence type="ECO:0000256" key="1">
    <source>
        <dbReference type="SAM" id="MobiDB-lite"/>
    </source>
</evidence>
<comment type="caution">
    <text evidence="3">The sequence shown here is derived from an EMBL/GenBank/DDBJ whole genome shotgun (WGS) entry which is preliminary data.</text>
</comment>
<gene>
    <name evidence="3" type="ORF">VNO80_11449</name>
</gene>
<keyword evidence="2" id="KW-0732">Signal</keyword>
<accession>A0AAN9NF86</accession>
<organism evidence="3 4">
    <name type="scientific">Phaseolus coccineus</name>
    <name type="common">Scarlet runner bean</name>
    <name type="synonym">Phaseolus multiflorus</name>
    <dbReference type="NCBI Taxonomy" id="3886"/>
    <lineage>
        <taxon>Eukaryota</taxon>
        <taxon>Viridiplantae</taxon>
        <taxon>Streptophyta</taxon>
        <taxon>Embryophyta</taxon>
        <taxon>Tracheophyta</taxon>
        <taxon>Spermatophyta</taxon>
        <taxon>Magnoliopsida</taxon>
        <taxon>eudicotyledons</taxon>
        <taxon>Gunneridae</taxon>
        <taxon>Pentapetalae</taxon>
        <taxon>rosids</taxon>
        <taxon>fabids</taxon>
        <taxon>Fabales</taxon>
        <taxon>Fabaceae</taxon>
        <taxon>Papilionoideae</taxon>
        <taxon>50 kb inversion clade</taxon>
        <taxon>NPAAA clade</taxon>
        <taxon>indigoferoid/millettioid clade</taxon>
        <taxon>Phaseoleae</taxon>
        <taxon>Phaseolus</taxon>
    </lineage>
</organism>
<dbReference type="EMBL" id="JAYMYR010000004">
    <property type="protein sequence ID" value="KAK7369412.1"/>
    <property type="molecule type" value="Genomic_DNA"/>
</dbReference>
<evidence type="ECO:0000313" key="3">
    <source>
        <dbReference type="EMBL" id="KAK7369412.1"/>
    </source>
</evidence>
<feature type="region of interest" description="Disordered" evidence="1">
    <location>
        <begin position="102"/>
        <end position="147"/>
    </location>
</feature>
<dbReference type="AlphaFoldDB" id="A0AAN9NF86"/>
<name>A0AAN9NF86_PHACN</name>
<dbReference type="PANTHER" id="PTHR35463">
    <property type="entry name" value="TRANSMEMBRANE PROTEIN"/>
    <property type="match status" value="1"/>
</dbReference>
<keyword evidence="4" id="KW-1185">Reference proteome</keyword>
<feature type="compositionally biased region" description="Basic and acidic residues" evidence="1">
    <location>
        <begin position="119"/>
        <end position="147"/>
    </location>
</feature>